<evidence type="ECO:0000313" key="17">
    <source>
        <dbReference type="Proteomes" id="UP000095347"/>
    </source>
</evidence>
<dbReference type="EC" id="1.8.5.4" evidence="12"/>
<feature type="domain" description="FAD/NAD(P)-binding" evidence="15">
    <location>
        <begin position="3"/>
        <end position="302"/>
    </location>
</feature>
<dbReference type="GO" id="GO:0000166">
    <property type="term" value="F:nucleotide binding"/>
    <property type="evidence" value="ECO:0007669"/>
    <property type="project" value="UniProtKB-KW"/>
</dbReference>
<dbReference type="AlphaFoldDB" id="A0A1E5Q9Y9"/>
<evidence type="ECO:0000256" key="6">
    <source>
        <dbReference type="ARBA" id="ARBA00022827"/>
    </source>
</evidence>
<evidence type="ECO:0000259" key="15">
    <source>
        <dbReference type="Pfam" id="PF07992"/>
    </source>
</evidence>
<evidence type="ECO:0000256" key="13">
    <source>
        <dbReference type="ARBA" id="ARBA00071264"/>
    </source>
</evidence>
<keyword evidence="5" id="KW-0547">Nucleotide-binding</keyword>
<comment type="catalytic activity">
    <reaction evidence="9">
        <text>n a quinone + n hydrogen sulfide + n H(+) = polysulfur(n-2) + n a quinol</text>
        <dbReference type="Rhea" id="RHEA:30239"/>
        <dbReference type="Rhea" id="RHEA-COMP:19475"/>
        <dbReference type="ChEBI" id="CHEBI:15378"/>
        <dbReference type="ChEBI" id="CHEBI:17909"/>
        <dbReference type="ChEBI" id="CHEBI:24646"/>
        <dbReference type="ChEBI" id="CHEBI:29919"/>
        <dbReference type="ChEBI" id="CHEBI:132124"/>
        <dbReference type="EC" id="1.8.5.4"/>
    </reaction>
</comment>
<dbReference type="FunFam" id="3.50.50.100:FF:000017">
    <property type="entry name" value="Sulfide-quinone reductase"/>
    <property type="match status" value="1"/>
</dbReference>
<evidence type="ECO:0000256" key="7">
    <source>
        <dbReference type="ARBA" id="ARBA00023002"/>
    </source>
</evidence>
<comment type="caution">
    <text evidence="16">The sequence shown here is derived from an EMBL/GenBank/DDBJ whole genome shotgun (WGS) entry which is preliminary data.</text>
</comment>
<evidence type="ECO:0000256" key="11">
    <source>
        <dbReference type="ARBA" id="ARBA00060891"/>
    </source>
</evidence>
<evidence type="ECO:0000256" key="14">
    <source>
        <dbReference type="ARBA" id="ARBA00081101"/>
    </source>
</evidence>
<reference evidence="17" key="1">
    <citation type="submission" date="2016-07" db="EMBL/GenBank/DDBJ databases">
        <authorList>
            <person name="Florea S."/>
            <person name="Webb J.S."/>
            <person name="Jaromczyk J."/>
            <person name="Schardl C.L."/>
        </authorList>
    </citation>
    <scope>NUCLEOTIDE SEQUENCE [LARGE SCALE GENOMIC DNA]</scope>
    <source>
        <strain evidence="17">MV-1</strain>
    </source>
</reference>
<evidence type="ECO:0000256" key="3">
    <source>
        <dbReference type="ARBA" id="ARBA00022630"/>
    </source>
</evidence>
<comment type="subcellular location">
    <subcellularLocation>
        <location evidence="2">Membrane</location>
        <topology evidence="2">Peripheral membrane protein</topology>
    </subcellularLocation>
</comment>
<keyword evidence="4" id="KW-0874">Quinone</keyword>
<name>A0A1E5Q9Y9_9PROT</name>
<evidence type="ECO:0000256" key="10">
    <source>
        <dbReference type="ARBA" id="ARBA00054727"/>
    </source>
</evidence>
<dbReference type="OrthoDB" id="9802771at2"/>
<evidence type="ECO:0000313" key="16">
    <source>
        <dbReference type="EMBL" id="OEJ68539.1"/>
    </source>
</evidence>
<comment type="function">
    <text evidence="10">Catalyzes the oxidation of hydrogen sulfide, with the help of a quinone. Consecutive reaction cycles lead to the accumulation of a polysulfide product on the active site Cys residues; these products are released when they exceed a critical length, typically as cyclooctasulfur.</text>
</comment>
<evidence type="ECO:0000256" key="9">
    <source>
        <dbReference type="ARBA" id="ARBA00050821"/>
    </source>
</evidence>
<evidence type="ECO:0000256" key="1">
    <source>
        <dbReference type="ARBA" id="ARBA00001974"/>
    </source>
</evidence>
<dbReference type="GO" id="GO:0070224">
    <property type="term" value="F:sulfide:quinone oxidoreductase activity"/>
    <property type="evidence" value="ECO:0007669"/>
    <property type="project" value="UniProtKB-EC"/>
</dbReference>
<dbReference type="GO" id="GO:0016020">
    <property type="term" value="C:membrane"/>
    <property type="evidence" value="ECO:0007669"/>
    <property type="project" value="UniProtKB-SubCell"/>
</dbReference>
<dbReference type="GO" id="GO:0048038">
    <property type="term" value="F:quinone binding"/>
    <property type="evidence" value="ECO:0007669"/>
    <property type="project" value="UniProtKB-KW"/>
</dbReference>
<evidence type="ECO:0000256" key="5">
    <source>
        <dbReference type="ARBA" id="ARBA00022741"/>
    </source>
</evidence>
<keyword evidence="6" id="KW-0274">FAD</keyword>
<evidence type="ECO:0000256" key="8">
    <source>
        <dbReference type="ARBA" id="ARBA00023136"/>
    </source>
</evidence>
<dbReference type="STRING" id="28181.BEN30_05910"/>
<comment type="similarity">
    <text evidence="11">Belongs to the SQRD family.</text>
</comment>
<dbReference type="Gene3D" id="3.50.50.100">
    <property type="match status" value="1"/>
</dbReference>
<dbReference type="InterPro" id="IPR036188">
    <property type="entry name" value="FAD/NAD-bd_sf"/>
</dbReference>
<evidence type="ECO:0000256" key="4">
    <source>
        <dbReference type="ARBA" id="ARBA00022719"/>
    </source>
</evidence>
<protein>
    <recommendedName>
        <fullName evidence="13">Sulfide-quinone reductase</fullName>
        <ecNumber evidence="12">1.8.5.4</ecNumber>
    </recommendedName>
    <alternativeName>
        <fullName evidence="14">Sulfide:quinone oxidoreductase</fullName>
    </alternativeName>
</protein>
<keyword evidence="3" id="KW-0285">Flavoprotein</keyword>
<keyword evidence="7" id="KW-0560">Oxidoreductase</keyword>
<dbReference type="PANTHER" id="PTHR43755:SF1">
    <property type="entry name" value="FAD-DEPENDENT PYRIDINE NUCLEOTIDE-DISULPHIDE OXIDOREDUCTASE"/>
    <property type="match status" value="1"/>
</dbReference>
<comment type="cofactor">
    <cofactor evidence="1">
        <name>FAD</name>
        <dbReference type="ChEBI" id="CHEBI:57692"/>
    </cofactor>
</comment>
<sequence length="424" mass="46170">MTHIVVLGAGIGGIPMAYEMKENLKNGEKITVISNTDTFHFVPSNPWVAVNWRSRKDICIEMPKVFKKKGIDFISSGAKKVHPDKNQVELNDGTSVDYDFLIIATGPELAFDEVPGLGPDGHTHSVCHVDHAVAAGQAYEKFLENPGPIVIGAAAGASCFGPALEMALIIETDMRKRKIRDKVKMTYVSPEPYVGHLGLGGVGDTKGMVESIMRERHINWICNAKVTKAEDGMIYATEHDSNGAPIKEHELPNAWSMILPAFRGIDAVKGIAGLGNPRDFIIVDKNQRNPTFKNIFSVGVCIAIPPVEVTPVPTGCPKTGFMIESMVTATAHNIRDIIDGKEPSHVGTWSAACLADFGDGGAAFVAVPQIPPRNINWSSEGKWVHLAKIAFEKYFLRKIRKGISEPGYEKHMLKLAGLSRLKKG</sequence>
<dbReference type="InterPro" id="IPR023753">
    <property type="entry name" value="FAD/NAD-binding_dom"/>
</dbReference>
<organism evidence="16 17">
    <name type="scientific">Magnetovibrio blakemorei</name>
    <dbReference type="NCBI Taxonomy" id="28181"/>
    <lineage>
        <taxon>Bacteria</taxon>
        <taxon>Pseudomonadati</taxon>
        <taxon>Pseudomonadota</taxon>
        <taxon>Alphaproteobacteria</taxon>
        <taxon>Rhodospirillales</taxon>
        <taxon>Magnetovibrionaceae</taxon>
        <taxon>Magnetovibrio</taxon>
    </lineage>
</organism>
<dbReference type="PANTHER" id="PTHR43755">
    <property type="match status" value="1"/>
</dbReference>
<dbReference type="InterPro" id="IPR052541">
    <property type="entry name" value="SQRD"/>
</dbReference>
<evidence type="ECO:0000256" key="12">
    <source>
        <dbReference type="ARBA" id="ARBA00066453"/>
    </source>
</evidence>
<proteinExistence type="inferred from homology"/>
<keyword evidence="8" id="KW-0472">Membrane</keyword>
<accession>A0A1E5Q9Y9</accession>
<dbReference type="Pfam" id="PF07992">
    <property type="entry name" value="Pyr_redox_2"/>
    <property type="match status" value="1"/>
</dbReference>
<dbReference type="RefSeq" id="WP_069957202.1">
    <property type="nucleotide sequence ID" value="NZ_MCGG01000013.1"/>
</dbReference>
<dbReference type="Proteomes" id="UP000095347">
    <property type="component" value="Unassembled WGS sequence"/>
</dbReference>
<evidence type="ECO:0000256" key="2">
    <source>
        <dbReference type="ARBA" id="ARBA00004170"/>
    </source>
</evidence>
<keyword evidence="17" id="KW-1185">Reference proteome</keyword>
<dbReference type="EMBL" id="MCGG01000013">
    <property type="protein sequence ID" value="OEJ68539.1"/>
    <property type="molecule type" value="Genomic_DNA"/>
</dbReference>
<gene>
    <name evidence="16" type="ORF">BEN30_05910</name>
</gene>
<dbReference type="SUPFAM" id="SSF51905">
    <property type="entry name" value="FAD/NAD(P)-binding domain"/>
    <property type="match status" value="1"/>
</dbReference>